<reference evidence="1" key="1">
    <citation type="submission" date="2019-11" db="EMBL/GenBank/DDBJ databases">
        <authorList>
            <person name="Feng L."/>
        </authorList>
    </citation>
    <scope>NUCLEOTIDE SEQUENCE</scope>
    <source>
        <strain evidence="1">AMuciniphilaLFYP55</strain>
    </source>
</reference>
<name>A0A6N2UPX3_9BACT</name>
<gene>
    <name evidence="1" type="ORF">AMLFYP55_01010</name>
</gene>
<protein>
    <submittedName>
        <fullName evidence="1">Uncharacterized protein</fullName>
    </submittedName>
</protein>
<evidence type="ECO:0000313" key="1">
    <source>
        <dbReference type="EMBL" id="VYT19357.1"/>
    </source>
</evidence>
<organism evidence="1">
    <name type="scientific">Akkermansia muciniphila</name>
    <dbReference type="NCBI Taxonomy" id="239935"/>
    <lineage>
        <taxon>Bacteria</taxon>
        <taxon>Pseudomonadati</taxon>
        <taxon>Verrucomicrobiota</taxon>
        <taxon>Verrucomicrobiia</taxon>
        <taxon>Verrucomicrobiales</taxon>
        <taxon>Akkermansiaceae</taxon>
        <taxon>Akkermansia</taxon>
    </lineage>
</organism>
<proteinExistence type="predicted"/>
<dbReference type="EMBL" id="CACRSS010000018">
    <property type="protein sequence ID" value="VYT19357.1"/>
    <property type="molecule type" value="Genomic_DNA"/>
</dbReference>
<dbReference type="AlphaFoldDB" id="A0A6N2UPX3"/>
<sequence length="260" mass="28467">MPLSRAGFFQDRSIRRVARDERGSRGDGLRRRQAILAVGVGGDPAQDVRRGSYPPQQVVLRAFAGRHGPRIPARREDAPRRIPGVGGDDFRRDDGFPVHYGGAGRFYQLARRVVGIVHSYTIFINVPQQAPVAHQLALRYSAIARRPFHPPVLRVKFIGGAVCDGPFPAGEQSVAFFPDALPFRRDPGDGARALARHGFPVEARFYCFRVEGTVFRSGRVVVPGLHAGEVSGHPDASAGVDVGRAGQPLFRGRQARSRHT</sequence>
<accession>A0A6N2UPX3</accession>